<feature type="binding site" evidence="5">
    <location>
        <begin position="476"/>
        <end position="477"/>
    </location>
    <ligand>
        <name>FAD</name>
        <dbReference type="ChEBI" id="CHEBI:57692"/>
    </ligand>
</feature>
<feature type="domain" description="Glucose-methanol-choline oxidoreductase N-terminal" evidence="6">
    <location>
        <begin position="11"/>
        <end position="283"/>
    </location>
</feature>
<evidence type="ECO:0000256" key="3">
    <source>
        <dbReference type="ARBA" id="ARBA00022630"/>
    </source>
</evidence>
<dbReference type="OrthoDB" id="269227at2759"/>
<evidence type="ECO:0000313" key="8">
    <source>
        <dbReference type="EMBL" id="KAF2676444.1"/>
    </source>
</evidence>
<evidence type="ECO:0000259" key="6">
    <source>
        <dbReference type="Pfam" id="PF00732"/>
    </source>
</evidence>
<evidence type="ECO:0000256" key="5">
    <source>
        <dbReference type="PIRSR" id="PIRSR000137-2"/>
    </source>
</evidence>
<comment type="cofactor">
    <cofactor evidence="1 5">
        <name>FAD</name>
        <dbReference type="ChEBI" id="CHEBI:57692"/>
    </cofactor>
</comment>
<dbReference type="GO" id="GO:0016614">
    <property type="term" value="F:oxidoreductase activity, acting on CH-OH group of donors"/>
    <property type="evidence" value="ECO:0007669"/>
    <property type="project" value="InterPro"/>
</dbReference>
<dbReference type="SUPFAM" id="SSF54373">
    <property type="entry name" value="FAD-linked reductases, C-terminal domain"/>
    <property type="match status" value="1"/>
</dbReference>
<proteinExistence type="inferred from homology"/>
<evidence type="ECO:0000259" key="7">
    <source>
        <dbReference type="Pfam" id="PF05199"/>
    </source>
</evidence>
<feature type="binding site" evidence="5">
    <location>
        <position position="199"/>
    </location>
    <ligand>
        <name>FAD</name>
        <dbReference type="ChEBI" id="CHEBI:57692"/>
    </ligand>
</feature>
<accession>A0A6G1IDY9</accession>
<evidence type="ECO:0000256" key="1">
    <source>
        <dbReference type="ARBA" id="ARBA00001974"/>
    </source>
</evidence>
<gene>
    <name evidence="8" type="ORF">K458DRAFT_481884</name>
</gene>
<dbReference type="InterPro" id="IPR007867">
    <property type="entry name" value="GMC_OxRtase_C"/>
</dbReference>
<name>A0A6G1IDY9_9PLEO</name>
<evidence type="ECO:0000313" key="9">
    <source>
        <dbReference type="Proteomes" id="UP000799291"/>
    </source>
</evidence>
<dbReference type="InterPro" id="IPR036188">
    <property type="entry name" value="FAD/NAD-bd_sf"/>
</dbReference>
<dbReference type="Pfam" id="PF05199">
    <property type="entry name" value="GMC_oxred_C"/>
    <property type="match status" value="1"/>
</dbReference>
<feature type="binding site" evidence="5">
    <location>
        <begin position="20"/>
        <end position="21"/>
    </location>
    <ligand>
        <name>FAD</name>
        <dbReference type="ChEBI" id="CHEBI:57692"/>
    </ligand>
</feature>
<keyword evidence="4 5" id="KW-0274">FAD</keyword>
<protein>
    <submittedName>
        <fullName evidence="8">GMC oxidoreductase</fullName>
    </submittedName>
</protein>
<dbReference type="Pfam" id="PF00732">
    <property type="entry name" value="GMC_oxred_N"/>
    <property type="match status" value="1"/>
</dbReference>
<feature type="domain" description="Glucose-methanol-choline oxidoreductase C-terminal" evidence="7">
    <location>
        <begin position="441"/>
        <end position="484"/>
    </location>
</feature>
<comment type="similarity">
    <text evidence="2">Belongs to the GMC oxidoreductase family.</text>
</comment>
<dbReference type="GO" id="GO:0050660">
    <property type="term" value="F:flavin adenine dinucleotide binding"/>
    <property type="evidence" value="ECO:0007669"/>
    <property type="project" value="InterPro"/>
</dbReference>
<dbReference type="Gene3D" id="3.50.50.60">
    <property type="entry name" value="FAD/NAD(P)-binding domain"/>
    <property type="match status" value="2"/>
</dbReference>
<dbReference type="Gene3D" id="3.30.560.10">
    <property type="entry name" value="Glucose Oxidase, domain 3"/>
    <property type="match status" value="1"/>
</dbReference>
<reference evidence="8" key="1">
    <citation type="journal article" date="2020" name="Stud. Mycol.">
        <title>101 Dothideomycetes genomes: a test case for predicting lifestyles and emergence of pathogens.</title>
        <authorList>
            <person name="Haridas S."/>
            <person name="Albert R."/>
            <person name="Binder M."/>
            <person name="Bloem J."/>
            <person name="Labutti K."/>
            <person name="Salamov A."/>
            <person name="Andreopoulos B."/>
            <person name="Baker S."/>
            <person name="Barry K."/>
            <person name="Bills G."/>
            <person name="Bluhm B."/>
            <person name="Cannon C."/>
            <person name="Castanera R."/>
            <person name="Culley D."/>
            <person name="Daum C."/>
            <person name="Ezra D."/>
            <person name="Gonzalez J."/>
            <person name="Henrissat B."/>
            <person name="Kuo A."/>
            <person name="Liang C."/>
            <person name="Lipzen A."/>
            <person name="Lutzoni F."/>
            <person name="Magnuson J."/>
            <person name="Mondo S."/>
            <person name="Nolan M."/>
            <person name="Ohm R."/>
            <person name="Pangilinan J."/>
            <person name="Park H.-J."/>
            <person name="Ramirez L."/>
            <person name="Alfaro M."/>
            <person name="Sun H."/>
            <person name="Tritt A."/>
            <person name="Yoshinaga Y."/>
            <person name="Zwiers L.-H."/>
            <person name="Turgeon B."/>
            <person name="Goodwin S."/>
            <person name="Spatafora J."/>
            <person name="Crous P."/>
            <person name="Grigoriev I."/>
        </authorList>
    </citation>
    <scope>NUCLEOTIDE SEQUENCE</scope>
    <source>
        <strain evidence="8">CBS 122367</strain>
    </source>
</reference>
<keyword evidence="3" id="KW-0285">Flavoprotein</keyword>
<dbReference type="PANTHER" id="PTHR11552">
    <property type="entry name" value="GLUCOSE-METHANOL-CHOLINE GMC OXIDOREDUCTASE"/>
    <property type="match status" value="1"/>
</dbReference>
<evidence type="ECO:0000256" key="4">
    <source>
        <dbReference type="ARBA" id="ARBA00022827"/>
    </source>
</evidence>
<dbReference type="SUPFAM" id="SSF51905">
    <property type="entry name" value="FAD/NAD(P)-binding domain"/>
    <property type="match status" value="1"/>
</dbReference>
<dbReference type="InterPro" id="IPR012132">
    <property type="entry name" value="GMC_OxRdtase"/>
</dbReference>
<dbReference type="EMBL" id="MU005635">
    <property type="protein sequence ID" value="KAF2676444.1"/>
    <property type="molecule type" value="Genomic_DNA"/>
</dbReference>
<sequence length="518" mass="57152">MGDTTQDTQSFDYIIYGGGTTGCVIAGRLAERSDASVLLLRPDHQGRRVSQILGTEADWNIQSEPCAELNDRKLHLGRGKFLGGSSGTNGTICTHGIKQDYDDWNMEGWSGDEMFEYMKRVENFQSTDWFVAETVVHGANGPFFKGFPIKDDMFTTGESPQGCGHAVRSIYKGIRTCSTDYLDTAESKTKVTIISSQYVCRIITEPNGEGQKLCATAVQVQDASGASTIHKATKEIILTAGVYGSPGILLRPGIGPSAELKELGISPVIDIPGVGENLINHLVMLSFYEVSKPGLTNDHLIWHTRAKEKIIQQYKESRTGFMSQFPFGVFALTRFDLRLKDVELWQKSKRSNDRDPMNTLPNQPHVEFWNTECYSPKYRFKDFPPDNKYAFAMATTFFSTRSRGEMTLKSTDPLLNPKVQHNFLANEIALEGAGTKDIIAADDDVAVVDGNICVRGVGGLRVADASIMPTLMSGHPQMAVFAIGEKAADLLLSSCALQICKNLHMPQTQIGVYRTLFL</sequence>
<dbReference type="PANTHER" id="PTHR11552:SF147">
    <property type="entry name" value="CHOLINE DEHYDROGENASE, MITOCHONDRIAL"/>
    <property type="match status" value="1"/>
</dbReference>
<dbReference type="InterPro" id="IPR000172">
    <property type="entry name" value="GMC_OxRdtase_N"/>
</dbReference>
<dbReference type="AlphaFoldDB" id="A0A6G1IDY9"/>
<keyword evidence="9" id="KW-1185">Reference proteome</keyword>
<evidence type="ECO:0000256" key="2">
    <source>
        <dbReference type="ARBA" id="ARBA00010790"/>
    </source>
</evidence>
<organism evidence="8 9">
    <name type="scientific">Lentithecium fluviatile CBS 122367</name>
    <dbReference type="NCBI Taxonomy" id="1168545"/>
    <lineage>
        <taxon>Eukaryota</taxon>
        <taxon>Fungi</taxon>
        <taxon>Dikarya</taxon>
        <taxon>Ascomycota</taxon>
        <taxon>Pezizomycotina</taxon>
        <taxon>Dothideomycetes</taxon>
        <taxon>Pleosporomycetidae</taxon>
        <taxon>Pleosporales</taxon>
        <taxon>Massarineae</taxon>
        <taxon>Lentitheciaceae</taxon>
        <taxon>Lentithecium</taxon>
    </lineage>
</organism>
<dbReference type="Proteomes" id="UP000799291">
    <property type="component" value="Unassembled WGS sequence"/>
</dbReference>
<dbReference type="PIRSF" id="PIRSF000137">
    <property type="entry name" value="Alcohol_oxidase"/>
    <property type="match status" value="1"/>
</dbReference>